<proteinExistence type="predicted"/>
<keyword evidence="2" id="KW-1185">Reference proteome</keyword>
<dbReference type="Proteomes" id="UP001164250">
    <property type="component" value="Chromosome 13"/>
</dbReference>
<evidence type="ECO:0000313" key="1">
    <source>
        <dbReference type="EMBL" id="KAJ0078812.1"/>
    </source>
</evidence>
<accession>A0ACC0ZVN3</accession>
<organism evidence="1 2">
    <name type="scientific">Pistacia atlantica</name>
    <dbReference type="NCBI Taxonomy" id="434234"/>
    <lineage>
        <taxon>Eukaryota</taxon>
        <taxon>Viridiplantae</taxon>
        <taxon>Streptophyta</taxon>
        <taxon>Embryophyta</taxon>
        <taxon>Tracheophyta</taxon>
        <taxon>Spermatophyta</taxon>
        <taxon>Magnoliopsida</taxon>
        <taxon>eudicotyledons</taxon>
        <taxon>Gunneridae</taxon>
        <taxon>Pentapetalae</taxon>
        <taxon>rosids</taxon>
        <taxon>malvids</taxon>
        <taxon>Sapindales</taxon>
        <taxon>Anacardiaceae</taxon>
        <taxon>Pistacia</taxon>
    </lineage>
</organism>
<dbReference type="EMBL" id="CM047909">
    <property type="protein sequence ID" value="KAJ0078812.1"/>
    <property type="molecule type" value="Genomic_DNA"/>
</dbReference>
<protein>
    <submittedName>
        <fullName evidence="1">Uncharacterized protein</fullName>
    </submittedName>
</protein>
<evidence type="ECO:0000313" key="2">
    <source>
        <dbReference type="Proteomes" id="UP001164250"/>
    </source>
</evidence>
<name>A0ACC0ZVN3_9ROSI</name>
<reference evidence="2" key="1">
    <citation type="journal article" date="2023" name="G3 (Bethesda)">
        <title>Genome assembly and association tests identify interacting loci associated with vigor, precocity, and sex in interspecific pistachio rootstocks.</title>
        <authorList>
            <person name="Palmer W."/>
            <person name="Jacygrad E."/>
            <person name="Sagayaradj S."/>
            <person name="Cavanaugh K."/>
            <person name="Han R."/>
            <person name="Bertier L."/>
            <person name="Beede B."/>
            <person name="Kafkas S."/>
            <person name="Golino D."/>
            <person name="Preece J."/>
            <person name="Michelmore R."/>
        </authorList>
    </citation>
    <scope>NUCLEOTIDE SEQUENCE [LARGE SCALE GENOMIC DNA]</scope>
</reference>
<gene>
    <name evidence="1" type="ORF">Patl1_22865</name>
</gene>
<sequence>MGERDAGASSSSLAGGETQLEGIVIHKNNANTPPPATESVVLVSEGEKGGLNLSGCYDPMVISIGPYHHGNPELDLMQQHKHTMACQHEYGNSKLLEELYRKVRRLAKDARECYTHQSSVAKFNEEKFTHMMVLDACFILQFIYCIVEGE</sequence>
<comment type="caution">
    <text evidence="1">The sequence shown here is derived from an EMBL/GenBank/DDBJ whole genome shotgun (WGS) entry which is preliminary data.</text>
</comment>